<evidence type="ECO:0008006" key="4">
    <source>
        <dbReference type="Google" id="ProtNLM"/>
    </source>
</evidence>
<organism evidence="2 3">
    <name type="scientific">Listeria booriae</name>
    <dbReference type="NCBI Taxonomy" id="1552123"/>
    <lineage>
        <taxon>Bacteria</taxon>
        <taxon>Bacillati</taxon>
        <taxon>Bacillota</taxon>
        <taxon>Bacilli</taxon>
        <taxon>Bacillales</taxon>
        <taxon>Listeriaceae</taxon>
        <taxon>Listeria</taxon>
    </lineage>
</organism>
<dbReference type="Proteomes" id="UP000543005">
    <property type="component" value="Unassembled WGS sequence"/>
</dbReference>
<accession>A0A842FVU9</accession>
<proteinExistence type="predicted"/>
<dbReference type="AlphaFoldDB" id="A0A842FVU9"/>
<evidence type="ECO:0000313" key="3">
    <source>
        <dbReference type="Proteomes" id="UP000543005"/>
    </source>
</evidence>
<feature type="chain" id="PRO_5038701178" description="Lipoprotein" evidence="1">
    <location>
        <begin position="23"/>
        <end position="164"/>
    </location>
</feature>
<comment type="caution">
    <text evidence="2">The sequence shown here is derived from an EMBL/GenBank/DDBJ whole genome shotgun (WGS) entry which is preliminary data.</text>
</comment>
<dbReference type="PROSITE" id="PS51257">
    <property type="entry name" value="PROKAR_LIPOPROTEIN"/>
    <property type="match status" value="1"/>
</dbReference>
<sequence length="164" mass="18989">MSKKIILIGIFFIIVFSSTGCAFDQSQTTGFSEDEWWFEDGTDRDYAFKFYNQKAYKGGYDSVNFLNMYRGDENSIIQDVDQKEYDSDSAGLLYYYLFNDLAVVRGEKLTFPSVKYLKGTVLKHTKNKLVIKWTASLKNGKEKDAWTSHPITYIRVDEDGNTIR</sequence>
<dbReference type="EMBL" id="JAARZT010000011">
    <property type="protein sequence ID" value="MBC2292915.1"/>
    <property type="molecule type" value="Genomic_DNA"/>
</dbReference>
<evidence type="ECO:0000313" key="2">
    <source>
        <dbReference type="EMBL" id="MBC2292915.1"/>
    </source>
</evidence>
<evidence type="ECO:0000256" key="1">
    <source>
        <dbReference type="SAM" id="SignalP"/>
    </source>
</evidence>
<reference evidence="2 3" key="1">
    <citation type="submission" date="2020-03" db="EMBL/GenBank/DDBJ databases">
        <title>Soil Listeria distribution.</title>
        <authorList>
            <person name="Liao J."/>
            <person name="Wiedmann M."/>
        </authorList>
    </citation>
    <scope>NUCLEOTIDE SEQUENCE [LARGE SCALE GENOMIC DNA]</scope>
    <source>
        <strain evidence="2 3">FSL L7-0051</strain>
    </source>
</reference>
<keyword evidence="1" id="KW-0732">Signal</keyword>
<feature type="signal peptide" evidence="1">
    <location>
        <begin position="1"/>
        <end position="22"/>
    </location>
</feature>
<protein>
    <recommendedName>
        <fullName evidence="4">Lipoprotein</fullName>
    </recommendedName>
</protein>
<dbReference type="RefSeq" id="WP_185629020.1">
    <property type="nucleotide sequence ID" value="NZ_JAARZT010000011.1"/>
</dbReference>
<name>A0A842FVU9_9LIST</name>
<gene>
    <name evidence="2" type="ORF">HCC36_06675</name>
</gene>